<dbReference type="EC" id="2.1.1.181" evidence="6"/>
<dbReference type="HAMAP" id="MF_01848">
    <property type="entry name" value="23SrRNA_methyltr_F"/>
    <property type="match status" value="1"/>
</dbReference>
<dbReference type="NCBIfam" id="NF008725">
    <property type="entry name" value="PRK11727.1"/>
    <property type="match status" value="1"/>
</dbReference>
<name>A0ABP7Q120_9BACT</name>
<comment type="similarity">
    <text evidence="6">Belongs to the methyltransferase superfamily. METTL16/RlmF family.</text>
</comment>
<comment type="catalytic activity">
    <reaction evidence="6">
        <text>adenosine(1618) in 23S rRNA + S-adenosyl-L-methionine = N(6)-methyladenosine(1618) in 23S rRNA + S-adenosyl-L-homocysteine + H(+)</text>
        <dbReference type="Rhea" id="RHEA:16497"/>
        <dbReference type="Rhea" id="RHEA-COMP:10229"/>
        <dbReference type="Rhea" id="RHEA-COMP:10231"/>
        <dbReference type="ChEBI" id="CHEBI:15378"/>
        <dbReference type="ChEBI" id="CHEBI:57856"/>
        <dbReference type="ChEBI" id="CHEBI:59789"/>
        <dbReference type="ChEBI" id="CHEBI:74411"/>
        <dbReference type="ChEBI" id="CHEBI:74449"/>
        <dbReference type="EC" id="2.1.1.181"/>
    </reaction>
</comment>
<gene>
    <name evidence="6 7" type="primary">rlmF</name>
    <name evidence="7" type="ORF">GCM10022407_20350</name>
</gene>
<accession>A0ABP7Q120</accession>
<sequence length="333" mass="36223">MKPIATPTIAEKDQLHPRNPHRAPYDFPQLSKASPELAAFVRPNPYGVLSIDFANPAAVKALNRALLRQFYGVQNWDIPKGYLCPPIPGRADYVHYLADLLAESNGGTLPAGEDILVLDVGVGANCIYPIIGRREYGWHFVGSDVDGVAVRAAQQIEAANPSLAGAIECRLQPARTRIFDGLIQTGEGFDLTMCNPPFHASAAEAAAGAKRKSTGLGTGQGTAGRGPRPVLNFGGQNNELWCEGGEAAFIRRMVQESGRRPGSCYWFTTLVSKKDTLPGVYRALKTAGATEVRTIDMAQGQKKSRLVAWTFLSPRQQETWRRTRWNTAPEAGH</sequence>
<dbReference type="PIRSF" id="PIRSF029038">
    <property type="entry name" value="Mtase_YbiN_prd"/>
    <property type="match status" value="1"/>
</dbReference>
<dbReference type="SUPFAM" id="SSF53335">
    <property type="entry name" value="S-adenosyl-L-methionine-dependent methyltransferases"/>
    <property type="match status" value="1"/>
</dbReference>
<keyword evidence="1 6" id="KW-0963">Cytoplasm</keyword>
<keyword evidence="2 6" id="KW-0698">rRNA processing</keyword>
<comment type="caution">
    <text evidence="7">The sequence shown here is derived from an EMBL/GenBank/DDBJ whole genome shotgun (WGS) entry which is preliminary data.</text>
</comment>
<comment type="subcellular location">
    <subcellularLocation>
        <location evidence="6">Cytoplasm</location>
    </subcellularLocation>
</comment>
<evidence type="ECO:0000256" key="6">
    <source>
        <dbReference type="HAMAP-Rule" id="MF_01848"/>
    </source>
</evidence>
<evidence type="ECO:0000256" key="2">
    <source>
        <dbReference type="ARBA" id="ARBA00022552"/>
    </source>
</evidence>
<dbReference type="PANTHER" id="PTHR13393">
    <property type="entry name" value="SAM-DEPENDENT METHYLTRANSFERASE"/>
    <property type="match status" value="1"/>
</dbReference>
<dbReference type="PANTHER" id="PTHR13393:SF0">
    <property type="entry name" value="RNA N6-ADENOSINE-METHYLTRANSFERASE METTL16"/>
    <property type="match status" value="1"/>
</dbReference>
<evidence type="ECO:0000256" key="1">
    <source>
        <dbReference type="ARBA" id="ARBA00022490"/>
    </source>
</evidence>
<evidence type="ECO:0000256" key="4">
    <source>
        <dbReference type="ARBA" id="ARBA00022679"/>
    </source>
</evidence>
<dbReference type="EMBL" id="BAABDI010000012">
    <property type="protein sequence ID" value="GAA3974621.1"/>
    <property type="molecule type" value="Genomic_DNA"/>
</dbReference>
<dbReference type="Pfam" id="PF05971">
    <property type="entry name" value="Methyltransf_10"/>
    <property type="match status" value="1"/>
</dbReference>
<dbReference type="Proteomes" id="UP001501556">
    <property type="component" value="Unassembled WGS sequence"/>
</dbReference>
<dbReference type="Gene3D" id="3.40.50.150">
    <property type="entry name" value="Vaccinia Virus protein VP39"/>
    <property type="match status" value="1"/>
</dbReference>
<keyword evidence="5 6" id="KW-0949">S-adenosyl-L-methionine</keyword>
<dbReference type="InterPro" id="IPR029063">
    <property type="entry name" value="SAM-dependent_MTases_sf"/>
</dbReference>
<evidence type="ECO:0000256" key="5">
    <source>
        <dbReference type="ARBA" id="ARBA00022691"/>
    </source>
</evidence>
<dbReference type="InterPro" id="IPR016909">
    <property type="entry name" value="rRNA_lsu_MeTfrase_F"/>
</dbReference>
<comment type="function">
    <text evidence="6">Specifically methylates the adenine in position 1618 of 23S rRNA.</text>
</comment>
<dbReference type="InterPro" id="IPR010286">
    <property type="entry name" value="METTL16/RlmF"/>
</dbReference>
<proteinExistence type="inferred from homology"/>
<keyword evidence="3 6" id="KW-0489">Methyltransferase</keyword>
<dbReference type="CDD" id="cd02440">
    <property type="entry name" value="AdoMet_MTases"/>
    <property type="match status" value="1"/>
</dbReference>
<evidence type="ECO:0000256" key="3">
    <source>
        <dbReference type="ARBA" id="ARBA00022603"/>
    </source>
</evidence>
<evidence type="ECO:0000313" key="8">
    <source>
        <dbReference type="Proteomes" id="UP001501556"/>
    </source>
</evidence>
<reference evidence="8" key="1">
    <citation type="journal article" date="2019" name="Int. J. Syst. Evol. Microbiol.">
        <title>The Global Catalogue of Microorganisms (GCM) 10K type strain sequencing project: providing services to taxonomists for standard genome sequencing and annotation.</title>
        <authorList>
            <consortium name="The Broad Institute Genomics Platform"/>
            <consortium name="The Broad Institute Genome Sequencing Center for Infectious Disease"/>
            <person name="Wu L."/>
            <person name="Ma J."/>
        </authorList>
    </citation>
    <scope>NUCLEOTIDE SEQUENCE [LARGE SCALE GENOMIC DNA]</scope>
    <source>
        <strain evidence="8">JCM 17217</strain>
    </source>
</reference>
<dbReference type="RefSeq" id="WP_345123799.1">
    <property type="nucleotide sequence ID" value="NZ_BAABDI010000012.1"/>
</dbReference>
<organism evidence="7 8">
    <name type="scientific">Hymenobacter antarcticus</name>
    <dbReference type="NCBI Taxonomy" id="486270"/>
    <lineage>
        <taxon>Bacteria</taxon>
        <taxon>Pseudomonadati</taxon>
        <taxon>Bacteroidota</taxon>
        <taxon>Cytophagia</taxon>
        <taxon>Cytophagales</taxon>
        <taxon>Hymenobacteraceae</taxon>
        <taxon>Hymenobacter</taxon>
    </lineage>
</organism>
<keyword evidence="8" id="KW-1185">Reference proteome</keyword>
<protein>
    <recommendedName>
        <fullName evidence="6">Ribosomal RNA large subunit methyltransferase F</fullName>
        <ecNumber evidence="6">2.1.1.181</ecNumber>
    </recommendedName>
    <alternativeName>
        <fullName evidence="6">23S rRNA mA1618 methyltransferase</fullName>
    </alternativeName>
    <alternativeName>
        <fullName evidence="6">rRNA adenine N-6-methyltransferase</fullName>
    </alternativeName>
</protein>
<evidence type="ECO:0000313" key="7">
    <source>
        <dbReference type="EMBL" id="GAA3974621.1"/>
    </source>
</evidence>
<keyword evidence="4 6" id="KW-0808">Transferase</keyword>